<dbReference type="EMBL" id="CAMPGE010014369">
    <property type="protein sequence ID" value="CAI2373046.1"/>
    <property type="molecule type" value="Genomic_DNA"/>
</dbReference>
<sequence length="380" mass="44285">MPRRLPVKPDRFLGNLFILLVFMALIVVYYSVIIETLGPKLLTSIPAKLLTLIYHYFVAMLLWCLFQTIMGDPGQVPTFWGFHFGDHESKRKRYCLMCNVFKPERCHHCSTCNRCVLNMDHHCPWVNNCIGFWNRKQFVLLLVYVLICAYLSFPILTWELYNRLPVEYEKFSRETTNYIGFLPLAVTLFGWVITGAASYLMTNFLRFHIELILSNKTTIEFLEKKGEEFESQYCLSPKENWEQVFGSNKLLWFFPVSWASGHPMGDGIYWPLASDMLPSSHTSQQEGSQETKRHESENKALMNQHNSVKPDSSRYANSARNLSDNKENSYNPNINSDREKVQRPPLESRIDTVIKQKDANTLIVHSQDRNQTLKNSLMKK</sequence>
<gene>
    <name evidence="10" type="ORF">ECRASSUSDP1_LOCUS14384</name>
</gene>
<name>A0AAD1XHW6_EUPCR</name>
<protein>
    <recommendedName>
        <fullName evidence="7">Palmitoyltransferase</fullName>
        <ecNumber evidence="7">2.3.1.225</ecNumber>
    </recommendedName>
</protein>
<dbReference type="PROSITE" id="PS50216">
    <property type="entry name" value="DHHC"/>
    <property type="match status" value="1"/>
</dbReference>
<comment type="caution">
    <text evidence="10">The sequence shown here is derived from an EMBL/GenBank/DDBJ whole genome shotgun (WGS) entry which is preliminary data.</text>
</comment>
<feature type="transmembrane region" description="Helical" evidence="7">
    <location>
        <begin position="12"/>
        <end position="33"/>
    </location>
</feature>
<evidence type="ECO:0000313" key="10">
    <source>
        <dbReference type="EMBL" id="CAI2373046.1"/>
    </source>
</evidence>
<dbReference type="Pfam" id="PF01529">
    <property type="entry name" value="DHHC"/>
    <property type="match status" value="1"/>
</dbReference>
<evidence type="ECO:0000259" key="9">
    <source>
        <dbReference type="Pfam" id="PF01529"/>
    </source>
</evidence>
<comment type="similarity">
    <text evidence="7">Belongs to the DHHC palmitoyltransferase family.</text>
</comment>
<dbReference type="PANTHER" id="PTHR12246">
    <property type="entry name" value="PALMITOYLTRANSFERASE ZDHHC16"/>
    <property type="match status" value="1"/>
</dbReference>
<feature type="compositionally biased region" description="Polar residues" evidence="8">
    <location>
        <begin position="303"/>
        <end position="335"/>
    </location>
</feature>
<keyword evidence="4 7" id="KW-1133">Transmembrane helix</keyword>
<evidence type="ECO:0000313" key="11">
    <source>
        <dbReference type="Proteomes" id="UP001295684"/>
    </source>
</evidence>
<organism evidence="10 11">
    <name type="scientific">Euplotes crassus</name>
    <dbReference type="NCBI Taxonomy" id="5936"/>
    <lineage>
        <taxon>Eukaryota</taxon>
        <taxon>Sar</taxon>
        <taxon>Alveolata</taxon>
        <taxon>Ciliophora</taxon>
        <taxon>Intramacronucleata</taxon>
        <taxon>Spirotrichea</taxon>
        <taxon>Hypotrichia</taxon>
        <taxon>Euplotida</taxon>
        <taxon>Euplotidae</taxon>
        <taxon>Moneuplotes</taxon>
    </lineage>
</organism>
<dbReference type="AlphaFoldDB" id="A0AAD1XHW6"/>
<feature type="transmembrane region" description="Helical" evidence="7">
    <location>
        <begin position="178"/>
        <end position="201"/>
    </location>
</feature>
<keyword evidence="5 7" id="KW-0472">Membrane</keyword>
<dbReference type="EC" id="2.3.1.225" evidence="7"/>
<dbReference type="GO" id="GO:0016020">
    <property type="term" value="C:membrane"/>
    <property type="evidence" value="ECO:0007669"/>
    <property type="project" value="UniProtKB-SubCell"/>
</dbReference>
<dbReference type="GO" id="GO:0019706">
    <property type="term" value="F:protein-cysteine S-palmitoyltransferase activity"/>
    <property type="evidence" value="ECO:0007669"/>
    <property type="project" value="UniProtKB-EC"/>
</dbReference>
<evidence type="ECO:0000256" key="8">
    <source>
        <dbReference type="SAM" id="MobiDB-lite"/>
    </source>
</evidence>
<keyword evidence="11" id="KW-1185">Reference proteome</keyword>
<proteinExistence type="inferred from homology"/>
<dbReference type="InterPro" id="IPR039859">
    <property type="entry name" value="PFA4/ZDH16/20/ERF2-like"/>
</dbReference>
<keyword evidence="3 7" id="KW-0812">Transmembrane</keyword>
<reference evidence="10" key="1">
    <citation type="submission" date="2023-07" db="EMBL/GenBank/DDBJ databases">
        <authorList>
            <consortium name="AG Swart"/>
            <person name="Singh M."/>
            <person name="Singh A."/>
            <person name="Seah K."/>
            <person name="Emmerich C."/>
        </authorList>
    </citation>
    <scope>NUCLEOTIDE SEQUENCE</scope>
    <source>
        <strain evidence="10">DP1</strain>
    </source>
</reference>
<feature type="transmembrane region" description="Helical" evidence="7">
    <location>
        <begin position="138"/>
        <end position="158"/>
    </location>
</feature>
<evidence type="ECO:0000256" key="3">
    <source>
        <dbReference type="ARBA" id="ARBA00022692"/>
    </source>
</evidence>
<comment type="domain">
    <text evidence="7">The DHHC domain is required for palmitoyltransferase activity.</text>
</comment>
<evidence type="ECO:0000256" key="1">
    <source>
        <dbReference type="ARBA" id="ARBA00004141"/>
    </source>
</evidence>
<feature type="domain" description="Palmitoyltransferase DHHC" evidence="9">
    <location>
        <begin position="89"/>
        <end position="224"/>
    </location>
</feature>
<evidence type="ECO:0000256" key="5">
    <source>
        <dbReference type="ARBA" id="ARBA00023136"/>
    </source>
</evidence>
<dbReference type="InterPro" id="IPR001594">
    <property type="entry name" value="Palmitoyltrfase_DHHC"/>
</dbReference>
<feature type="transmembrane region" description="Helical" evidence="7">
    <location>
        <begin position="45"/>
        <end position="66"/>
    </location>
</feature>
<evidence type="ECO:0000256" key="6">
    <source>
        <dbReference type="ARBA" id="ARBA00023315"/>
    </source>
</evidence>
<keyword evidence="6 7" id="KW-0012">Acyltransferase</keyword>
<accession>A0AAD1XHW6</accession>
<feature type="region of interest" description="Disordered" evidence="8">
    <location>
        <begin position="303"/>
        <end position="345"/>
    </location>
</feature>
<evidence type="ECO:0000256" key="7">
    <source>
        <dbReference type="RuleBase" id="RU079119"/>
    </source>
</evidence>
<feature type="compositionally biased region" description="Basic and acidic residues" evidence="8">
    <location>
        <begin position="336"/>
        <end position="345"/>
    </location>
</feature>
<evidence type="ECO:0000256" key="4">
    <source>
        <dbReference type="ARBA" id="ARBA00022989"/>
    </source>
</evidence>
<comment type="catalytic activity">
    <reaction evidence="7">
        <text>L-cysteinyl-[protein] + hexadecanoyl-CoA = S-hexadecanoyl-L-cysteinyl-[protein] + CoA</text>
        <dbReference type="Rhea" id="RHEA:36683"/>
        <dbReference type="Rhea" id="RHEA-COMP:10131"/>
        <dbReference type="Rhea" id="RHEA-COMP:11032"/>
        <dbReference type="ChEBI" id="CHEBI:29950"/>
        <dbReference type="ChEBI" id="CHEBI:57287"/>
        <dbReference type="ChEBI" id="CHEBI:57379"/>
        <dbReference type="ChEBI" id="CHEBI:74151"/>
        <dbReference type="EC" id="2.3.1.225"/>
    </reaction>
</comment>
<evidence type="ECO:0000256" key="2">
    <source>
        <dbReference type="ARBA" id="ARBA00022679"/>
    </source>
</evidence>
<keyword evidence="2 7" id="KW-0808">Transferase</keyword>
<comment type="subcellular location">
    <subcellularLocation>
        <location evidence="1">Membrane</location>
        <topology evidence="1">Multi-pass membrane protein</topology>
    </subcellularLocation>
</comment>
<dbReference type="Proteomes" id="UP001295684">
    <property type="component" value="Unassembled WGS sequence"/>
</dbReference>